<reference evidence="2 3" key="1">
    <citation type="submission" date="2024-09" db="EMBL/GenBank/DDBJ databases">
        <title>Chromosome-scale assembly of Riccia fluitans.</title>
        <authorList>
            <person name="Paukszto L."/>
            <person name="Sawicki J."/>
            <person name="Karawczyk K."/>
            <person name="Piernik-Szablinska J."/>
            <person name="Szczecinska M."/>
            <person name="Mazdziarz M."/>
        </authorList>
    </citation>
    <scope>NUCLEOTIDE SEQUENCE [LARGE SCALE GENOMIC DNA]</scope>
    <source>
        <strain evidence="2">Rf_01</strain>
        <tissue evidence="2">Aerial parts of the thallus</tissue>
    </source>
</reference>
<dbReference type="CDD" id="cd06558">
    <property type="entry name" value="crotonase-like"/>
    <property type="match status" value="1"/>
</dbReference>
<dbReference type="InterPro" id="IPR001753">
    <property type="entry name" value="Enoyl-CoA_hydra/iso"/>
</dbReference>
<evidence type="ECO:0000313" key="2">
    <source>
        <dbReference type="EMBL" id="KAL2611688.1"/>
    </source>
</evidence>
<organism evidence="2 3">
    <name type="scientific">Riccia fluitans</name>
    <dbReference type="NCBI Taxonomy" id="41844"/>
    <lineage>
        <taxon>Eukaryota</taxon>
        <taxon>Viridiplantae</taxon>
        <taxon>Streptophyta</taxon>
        <taxon>Embryophyta</taxon>
        <taxon>Marchantiophyta</taxon>
        <taxon>Marchantiopsida</taxon>
        <taxon>Marchantiidae</taxon>
        <taxon>Marchantiales</taxon>
        <taxon>Ricciaceae</taxon>
        <taxon>Riccia</taxon>
    </lineage>
</organism>
<keyword evidence="3" id="KW-1185">Reference proteome</keyword>
<proteinExistence type="inferred from homology"/>
<dbReference type="Proteomes" id="UP001605036">
    <property type="component" value="Unassembled WGS sequence"/>
</dbReference>
<protein>
    <recommendedName>
        <fullName evidence="4">Enoyl-CoA hydratase</fullName>
    </recommendedName>
</protein>
<evidence type="ECO:0000313" key="3">
    <source>
        <dbReference type="Proteomes" id="UP001605036"/>
    </source>
</evidence>
<dbReference type="SUPFAM" id="SSF52096">
    <property type="entry name" value="ClpP/crotonase"/>
    <property type="match status" value="1"/>
</dbReference>
<evidence type="ECO:0000256" key="1">
    <source>
        <dbReference type="ARBA" id="ARBA00005254"/>
    </source>
</evidence>
<gene>
    <name evidence="2" type="ORF">R1flu_023380</name>
</gene>
<accession>A0ABD1XSP0</accession>
<comment type="similarity">
    <text evidence="1">Belongs to the enoyl-CoA hydratase/isomerase family.</text>
</comment>
<dbReference type="EMBL" id="JBHFFA010000007">
    <property type="protein sequence ID" value="KAL2611688.1"/>
    <property type="molecule type" value="Genomic_DNA"/>
</dbReference>
<dbReference type="PANTHER" id="PTHR43802">
    <property type="entry name" value="ENOYL-COA HYDRATASE"/>
    <property type="match status" value="1"/>
</dbReference>
<dbReference type="Gene3D" id="3.90.226.10">
    <property type="entry name" value="2-enoyl-CoA Hydratase, Chain A, domain 1"/>
    <property type="match status" value="1"/>
</dbReference>
<dbReference type="InterPro" id="IPR029045">
    <property type="entry name" value="ClpP/crotonase-like_dom_sf"/>
</dbReference>
<evidence type="ECO:0008006" key="4">
    <source>
        <dbReference type="Google" id="ProtNLM"/>
    </source>
</evidence>
<name>A0ABD1XSP0_9MARC</name>
<sequence length="244" mass="26751">MHNLTKLSLHHKLAKHGDEKLQDSSHYETSCLPLGGQRSVDQEISVSSAGVDLTAAKSVFQGEVKDVSKDPVSQMERCKKPIIGAVNGWAITAGFERALACDVLIARTDAKFMDTHAKFGIFPSWGLSQKLSRLVGLNRARHAHLTSMPIDSQLAEKWGLVSQVVPPAELMKTANAIAETILKNNEHMVLNIKAFVNDGANMPLGEALRLEKERAHASYKAMTPEAFAKMQQYIAGRRQAPSKL</sequence>
<dbReference type="PANTHER" id="PTHR43802:SF1">
    <property type="entry name" value="IP11341P-RELATED"/>
    <property type="match status" value="1"/>
</dbReference>
<dbReference type="AlphaFoldDB" id="A0ABD1XSP0"/>
<comment type="caution">
    <text evidence="2">The sequence shown here is derived from an EMBL/GenBank/DDBJ whole genome shotgun (WGS) entry which is preliminary data.</text>
</comment>
<dbReference type="Pfam" id="PF00378">
    <property type="entry name" value="ECH_1"/>
    <property type="match status" value="1"/>
</dbReference>